<comment type="caution">
    <text evidence="2">The sequence shown here is derived from an EMBL/GenBank/DDBJ whole genome shotgun (WGS) entry which is preliminary data.</text>
</comment>
<name>A0A699RZ81_TANCI</name>
<organism evidence="2">
    <name type="scientific">Tanacetum cinerariifolium</name>
    <name type="common">Dalmatian daisy</name>
    <name type="synonym">Chrysanthemum cinerariifolium</name>
    <dbReference type="NCBI Taxonomy" id="118510"/>
    <lineage>
        <taxon>Eukaryota</taxon>
        <taxon>Viridiplantae</taxon>
        <taxon>Streptophyta</taxon>
        <taxon>Embryophyta</taxon>
        <taxon>Tracheophyta</taxon>
        <taxon>Spermatophyta</taxon>
        <taxon>Magnoliopsida</taxon>
        <taxon>eudicotyledons</taxon>
        <taxon>Gunneridae</taxon>
        <taxon>Pentapetalae</taxon>
        <taxon>asterids</taxon>
        <taxon>campanulids</taxon>
        <taxon>Asterales</taxon>
        <taxon>Asteraceae</taxon>
        <taxon>Asteroideae</taxon>
        <taxon>Anthemideae</taxon>
        <taxon>Anthemidinae</taxon>
        <taxon>Tanacetum</taxon>
    </lineage>
</organism>
<evidence type="ECO:0000256" key="1">
    <source>
        <dbReference type="SAM" id="MobiDB-lite"/>
    </source>
</evidence>
<feature type="compositionally biased region" description="Low complexity" evidence="1">
    <location>
        <begin position="152"/>
        <end position="165"/>
    </location>
</feature>
<protein>
    <submittedName>
        <fullName evidence="2">Uncharacterized protein</fullName>
    </submittedName>
</protein>
<sequence>MKCKEDIQTYTKIRSEQKLFQFLNGLDWKFEPIKREILRVDPFPTAEAAYAMVRKEAAHQIILGVTNETHGIATRLIAEETYGMGLSTKGFRRFEGQKKWTTRDDKSHLKCEECGMNRHTKDQCFKIIGYPDWWTDGKKKASNKGAKKDKPSTSPTSSTRNSTKNSNDRRSEGGFGGVAAAVGEEG</sequence>
<dbReference type="AlphaFoldDB" id="A0A699RZ81"/>
<dbReference type="EMBL" id="BKCJ011121917">
    <property type="protein sequence ID" value="GFC89634.1"/>
    <property type="molecule type" value="Genomic_DNA"/>
</dbReference>
<feature type="non-terminal residue" evidence="2">
    <location>
        <position position="186"/>
    </location>
</feature>
<reference evidence="2" key="1">
    <citation type="journal article" date="2019" name="Sci. Rep.">
        <title>Draft genome of Tanacetum cinerariifolium, the natural source of mosquito coil.</title>
        <authorList>
            <person name="Yamashiro T."/>
            <person name="Shiraishi A."/>
            <person name="Satake H."/>
            <person name="Nakayama K."/>
        </authorList>
    </citation>
    <scope>NUCLEOTIDE SEQUENCE</scope>
</reference>
<proteinExistence type="predicted"/>
<gene>
    <name evidence="2" type="ORF">Tci_861604</name>
</gene>
<dbReference type="PANTHER" id="PTHR34222:SF43">
    <property type="entry name" value="RETROTRANSPOSON GAG DOMAIN-CONTAINING PROTEIN"/>
    <property type="match status" value="1"/>
</dbReference>
<dbReference type="PANTHER" id="PTHR34222">
    <property type="entry name" value="GAG_PRE-INTEGRS DOMAIN-CONTAINING PROTEIN"/>
    <property type="match status" value="1"/>
</dbReference>
<accession>A0A699RZ81</accession>
<evidence type="ECO:0000313" key="2">
    <source>
        <dbReference type="EMBL" id="GFC89634.1"/>
    </source>
</evidence>
<feature type="region of interest" description="Disordered" evidence="1">
    <location>
        <begin position="138"/>
        <end position="186"/>
    </location>
</feature>